<evidence type="ECO:0000313" key="2">
    <source>
        <dbReference type="EMBL" id="VFJ77911.1"/>
    </source>
</evidence>
<keyword evidence="1" id="KW-0812">Transmembrane</keyword>
<feature type="transmembrane region" description="Helical" evidence="1">
    <location>
        <begin position="20"/>
        <end position="43"/>
    </location>
</feature>
<keyword evidence="1" id="KW-1133">Transmembrane helix</keyword>
<accession>A0A450U3X8</accession>
<dbReference type="AlphaFoldDB" id="A0A450U3X8"/>
<evidence type="ECO:0000256" key="1">
    <source>
        <dbReference type="SAM" id="Phobius"/>
    </source>
</evidence>
<keyword evidence="1" id="KW-0472">Membrane</keyword>
<proteinExistence type="predicted"/>
<sequence length="364" mass="42051">MDVILNPPLPIAIEEFYKTLLSVSGVLFGIAFAAMLFVLQSGFSSFKFSRRMFLELYLHFGRQLLYSLAYLTAAPFLVLFFPDSTTAVSWLYGLYFIFFLNATLDYAKEEGYILTIHSTKFVPRHYGRIRTYFRYIANRGVLRNVLFLFPAVLLITYPYVLSLINAGSLYLTKVAVFYSCLIPLLYTLYKITKFIPEFFAYTGMEISASSQEASEERSEEEKQKNIVEKRALREYLVNHGIDELSPTTPRKFIDGDISVNFLDKNDNGEAWFNIDVEISNVTPKQVRSNVLSYAHALAKRLHESKVSINTFVLSFHIRIGKQPSRNMFFRMSRNELERVFSPGHDQPEDMAGLKNVLFDELFRE</sequence>
<name>A0A450U3X8_9GAMM</name>
<protein>
    <submittedName>
        <fullName evidence="2">Uncharacterized protein</fullName>
    </submittedName>
</protein>
<reference evidence="2" key="1">
    <citation type="submission" date="2019-02" db="EMBL/GenBank/DDBJ databases">
        <authorList>
            <person name="Gruber-Vodicka R. H."/>
            <person name="Seah K. B. B."/>
        </authorList>
    </citation>
    <scope>NUCLEOTIDE SEQUENCE</scope>
    <source>
        <strain evidence="2">BECK_BZ131</strain>
    </source>
</reference>
<feature type="transmembrane region" description="Helical" evidence="1">
    <location>
        <begin position="64"/>
        <end position="81"/>
    </location>
</feature>
<feature type="transmembrane region" description="Helical" evidence="1">
    <location>
        <begin position="170"/>
        <end position="189"/>
    </location>
</feature>
<feature type="transmembrane region" description="Helical" evidence="1">
    <location>
        <begin position="144"/>
        <end position="164"/>
    </location>
</feature>
<organism evidence="2">
    <name type="scientific">Candidatus Kentrum sp. FW</name>
    <dbReference type="NCBI Taxonomy" id="2126338"/>
    <lineage>
        <taxon>Bacteria</taxon>
        <taxon>Pseudomonadati</taxon>
        <taxon>Pseudomonadota</taxon>
        <taxon>Gammaproteobacteria</taxon>
        <taxon>Candidatus Kentrum</taxon>
    </lineage>
</organism>
<feature type="transmembrane region" description="Helical" evidence="1">
    <location>
        <begin position="87"/>
        <end position="107"/>
    </location>
</feature>
<gene>
    <name evidence="2" type="ORF">BECKFW1821C_GA0114237_114811</name>
</gene>
<dbReference type="EMBL" id="CAADFE010000148">
    <property type="protein sequence ID" value="VFJ77911.1"/>
    <property type="molecule type" value="Genomic_DNA"/>
</dbReference>